<organism evidence="1 2">
    <name type="scientific">Leucogyrophana mollusca</name>
    <dbReference type="NCBI Taxonomy" id="85980"/>
    <lineage>
        <taxon>Eukaryota</taxon>
        <taxon>Fungi</taxon>
        <taxon>Dikarya</taxon>
        <taxon>Basidiomycota</taxon>
        <taxon>Agaricomycotina</taxon>
        <taxon>Agaricomycetes</taxon>
        <taxon>Agaricomycetidae</taxon>
        <taxon>Boletales</taxon>
        <taxon>Boletales incertae sedis</taxon>
        <taxon>Leucogyrophana</taxon>
    </lineage>
</organism>
<proteinExistence type="predicted"/>
<keyword evidence="2" id="KW-1185">Reference proteome</keyword>
<protein>
    <submittedName>
        <fullName evidence="1">Uncharacterized protein</fullName>
    </submittedName>
</protein>
<accession>A0ACB8B614</accession>
<dbReference type="Proteomes" id="UP000790709">
    <property type="component" value="Unassembled WGS sequence"/>
</dbReference>
<dbReference type="EMBL" id="MU266565">
    <property type="protein sequence ID" value="KAH7920671.1"/>
    <property type="molecule type" value="Genomic_DNA"/>
</dbReference>
<evidence type="ECO:0000313" key="2">
    <source>
        <dbReference type="Proteomes" id="UP000790709"/>
    </source>
</evidence>
<sequence length="462" mass="53195">MPRYPTERKAIHPDFPPEIWHLIFHFATYVPGILPPEIYDHSSTIGYQFNRDHRRATRDSLIMKRYLVRVCKKWYILASPYLYRSIYLGRHRCISSLRHTLMNSVRGTPTFSGEPPLGWWTERLDVAMRDLSPVYGDTELNFLAEAIRCMPNLAIVSFAPGTLQYEFVPLPRPVIDALMSQSLSLRVLDWSNDHLSPKDADFAALLASSADLRVVNHAYAFIRPSKTYYPVAPSLQTLSVSSLVLPEAYLSKGNLFPSLREVIYRFHWADPPRQTSFWSTCGTNITSVHFVDRTPAKFSTLVDLEAEFRQLSEHCPRLHSLVLSVQKWELLPVRLELPPVQYFVLRSDQMQVPKRGYARLFATLQSLRQSAPALRVIRFTDRHNVIDMIKKPARLRRGLEPLRDCHFHVEDYDGRLLLQGTADMHTMSTECSPCVVSRLTAHPHYSNPQVQSAEESSPTERH</sequence>
<reference evidence="1" key="1">
    <citation type="journal article" date="2021" name="New Phytol.">
        <title>Evolutionary innovations through gain and loss of genes in the ectomycorrhizal Boletales.</title>
        <authorList>
            <person name="Wu G."/>
            <person name="Miyauchi S."/>
            <person name="Morin E."/>
            <person name="Kuo A."/>
            <person name="Drula E."/>
            <person name="Varga T."/>
            <person name="Kohler A."/>
            <person name="Feng B."/>
            <person name="Cao Y."/>
            <person name="Lipzen A."/>
            <person name="Daum C."/>
            <person name="Hundley H."/>
            <person name="Pangilinan J."/>
            <person name="Johnson J."/>
            <person name="Barry K."/>
            <person name="LaButti K."/>
            <person name="Ng V."/>
            <person name="Ahrendt S."/>
            <person name="Min B."/>
            <person name="Choi I.G."/>
            <person name="Park H."/>
            <person name="Plett J.M."/>
            <person name="Magnuson J."/>
            <person name="Spatafora J.W."/>
            <person name="Nagy L.G."/>
            <person name="Henrissat B."/>
            <person name="Grigoriev I.V."/>
            <person name="Yang Z.L."/>
            <person name="Xu J."/>
            <person name="Martin F.M."/>
        </authorList>
    </citation>
    <scope>NUCLEOTIDE SEQUENCE</scope>
    <source>
        <strain evidence="1">KUC20120723A-06</strain>
    </source>
</reference>
<name>A0ACB8B614_9AGAM</name>
<comment type="caution">
    <text evidence="1">The sequence shown here is derived from an EMBL/GenBank/DDBJ whole genome shotgun (WGS) entry which is preliminary data.</text>
</comment>
<evidence type="ECO:0000313" key="1">
    <source>
        <dbReference type="EMBL" id="KAH7920671.1"/>
    </source>
</evidence>
<gene>
    <name evidence="1" type="ORF">BV22DRAFT_1050177</name>
</gene>